<dbReference type="VEuPathDB" id="PlasmoDB:PVW1_080005200"/>
<dbReference type="VEuPathDB" id="PlasmoDB:PVPAM_120077900"/>
<dbReference type="Proteomes" id="UP000220605">
    <property type="component" value="Chromosome 12"/>
</dbReference>
<proteinExistence type="predicted"/>
<keyword evidence="1" id="KW-0472">Membrane</keyword>
<accession>A0A565A013</accession>
<sequence>MNNYATFKENSNLYKFYSNFNIKIDDSYDYYKKCSNITESTRNNNCHTVNQITEEWKNKFNNFSPDTNNVTEPCYLLVLWIYDRIKGCNSNNFCISWFYVLLKKILDESECCKQEEAEDKNKHICEDKFINTFNSDVLKNKRDLYDFLEYHDHTEDIFSRIYKQNNEEYCEYIKYILKLYHKLEDEYKERGLSHIYEKELNLFRNKFSKNQAISSIKSKCNINDSIIESKRSFDNTSSFSGNQKKGVARRTISPEYELYDPRTSTDIKAVLSELSSKIYKELENAVGHNDYKSNHCSILNGDIKNICEKLARNLKVLSTNNETKKESYRDRCTYLNFWIYGEISKLHTNEDKKLTDITNVANLIDANIKINNDLIKDDFKKNNDKLKQQTTITDQRAKSTNSTSPKTPAKFVKHYELSKHEPCYFNYNCTFSGCREMKHLFEYFKNYDKIKGKFDCVKAKNDKYFKYFKYISFLYNKHKESCCSWGATVCSDYFLECDEYYDPNKLVSAIESHDQKECKKIKDSLIADKSEETSNINPKDENNMYIKYFTCSYVTDSTFKKKGLRCQQPGYSPFRKNNFSPVRAINNAKNNNLKLKGKKLTINGKSINAVLISDPNEIITREDGEEYSMPGYNYTLFSEIRGTARKAYIKQGEEACKNGNTQKGMEEYCRKSKRYNKIINLSNSQPANLTLKEDIENWEDIAIPDDTSFLSEILQQLPVRMGAVSLASLGAITMLFMYYKFTPLGSWLRNAMGGEKKMPHGNDIEPRISLNYQQDHMPQISQKKRIKIAYQTS</sequence>
<evidence type="ECO:0000313" key="3">
    <source>
        <dbReference type="Proteomes" id="UP000220605"/>
    </source>
</evidence>
<dbReference type="InterPro" id="IPR008780">
    <property type="entry name" value="Plasmodium_Vir"/>
</dbReference>
<dbReference type="AlphaFoldDB" id="A0A565A013"/>
<name>A0A565A013_PLAVI</name>
<evidence type="ECO:0000256" key="1">
    <source>
        <dbReference type="SAM" id="Phobius"/>
    </source>
</evidence>
<evidence type="ECO:0000313" key="2">
    <source>
        <dbReference type="EMBL" id="VUZ98012.1"/>
    </source>
</evidence>
<organism evidence="2 3">
    <name type="scientific">Plasmodium vivax</name>
    <name type="common">malaria parasite P. vivax</name>
    <dbReference type="NCBI Taxonomy" id="5855"/>
    <lineage>
        <taxon>Eukaryota</taxon>
        <taxon>Sar</taxon>
        <taxon>Alveolata</taxon>
        <taxon>Apicomplexa</taxon>
        <taxon>Aconoidasida</taxon>
        <taxon>Haemosporida</taxon>
        <taxon>Plasmodiidae</taxon>
        <taxon>Plasmodium</taxon>
        <taxon>Plasmodium (Plasmodium)</taxon>
    </lineage>
</organism>
<keyword evidence="1" id="KW-1133">Transmembrane helix</keyword>
<dbReference type="VEuPathDB" id="PlasmoDB:PVP01_1272600"/>
<gene>
    <name evidence="2" type="ORF">PVP01_1272600</name>
</gene>
<dbReference type="VEuPathDB" id="PlasmoDB:PVX_241290"/>
<feature type="transmembrane region" description="Helical" evidence="1">
    <location>
        <begin position="717"/>
        <end position="739"/>
    </location>
</feature>
<protein>
    <submittedName>
        <fullName evidence="2">VIR protein</fullName>
    </submittedName>
</protein>
<reference evidence="3" key="1">
    <citation type="submission" date="2016-07" db="EMBL/GenBank/DDBJ databases">
        <authorList>
            <consortium name="Pathogen Informatics"/>
        </authorList>
    </citation>
    <scope>NUCLEOTIDE SEQUENCE [LARGE SCALE GENOMIC DNA]</scope>
</reference>
<dbReference type="Pfam" id="PF05795">
    <property type="entry name" value="Plasmodium_Vir"/>
    <property type="match status" value="2"/>
</dbReference>
<dbReference type="OrthoDB" id="389242at2759"/>
<dbReference type="EMBL" id="LT635623">
    <property type="protein sequence ID" value="VUZ98012.1"/>
    <property type="molecule type" value="Genomic_DNA"/>
</dbReference>
<keyword evidence="1" id="KW-0812">Transmembrane</keyword>